<evidence type="ECO:0000313" key="3">
    <source>
        <dbReference type="Proteomes" id="UP001184230"/>
    </source>
</evidence>
<feature type="compositionally biased region" description="Basic and acidic residues" evidence="1">
    <location>
        <begin position="936"/>
        <end position="949"/>
    </location>
</feature>
<proteinExistence type="predicted"/>
<evidence type="ECO:0000256" key="1">
    <source>
        <dbReference type="SAM" id="MobiDB-lite"/>
    </source>
</evidence>
<dbReference type="EMBL" id="JAVDRF010000005">
    <property type="protein sequence ID" value="MDR6536916.1"/>
    <property type="molecule type" value="Genomic_DNA"/>
</dbReference>
<gene>
    <name evidence="2" type="ORF">J2739_002689</name>
</gene>
<feature type="region of interest" description="Disordered" evidence="1">
    <location>
        <begin position="936"/>
        <end position="1011"/>
    </location>
</feature>
<name>A0ABU1NET2_9BURK</name>
<feature type="compositionally biased region" description="Basic and acidic residues" evidence="1">
    <location>
        <begin position="22"/>
        <end position="31"/>
    </location>
</feature>
<organism evidence="2 3">
    <name type="scientific">Variovorax soli</name>
    <dbReference type="NCBI Taxonomy" id="376815"/>
    <lineage>
        <taxon>Bacteria</taxon>
        <taxon>Pseudomonadati</taxon>
        <taxon>Pseudomonadota</taxon>
        <taxon>Betaproteobacteria</taxon>
        <taxon>Burkholderiales</taxon>
        <taxon>Comamonadaceae</taxon>
        <taxon>Variovorax</taxon>
    </lineage>
</organism>
<keyword evidence="3" id="KW-1185">Reference proteome</keyword>
<feature type="region of interest" description="Disordered" evidence="1">
    <location>
        <begin position="1"/>
        <end position="31"/>
    </location>
</feature>
<accession>A0ABU1NET2</accession>
<dbReference type="Proteomes" id="UP001184230">
    <property type="component" value="Unassembled WGS sequence"/>
</dbReference>
<dbReference type="RefSeq" id="WP_309902380.1">
    <property type="nucleotide sequence ID" value="NZ_JAVDRF010000005.1"/>
</dbReference>
<comment type="caution">
    <text evidence="2">The sequence shown here is derived from an EMBL/GenBank/DDBJ whole genome shotgun (WGS) entry which is preliminary data.</text>
</comment>
<sequence>MNKSSNRKFDLPRIDTSFNRPLSEKPKGKTEFLGDDYELTSVRVHGQETPREFLPESPELPPMSVRVNLEKEFANVFSNEVNHWGKKYHDPTTGGPGDPEFKRSIDNYVEFRAEIMELKDQGAPPEELAPHFQKLGTMLADAFGMLDPGTNDWSPTVQTAVEQGAWAYAQPSVRSFCITQTPAILRGTASFLATLFAGDHAGVVKHVVNFTYPFAQVPLSIWASQKNGYWQSEAVQLQKRENPTWTPNVVSSKIIEEDGTDGELRLLSDVDEDLEELRQVDQLLKHADMGELQRGLQQLHGRSFVARGELLAMLTRVTKTLGAVQRSGKRAPPSKIEWVLLNDESPLATKMELLSEITSGRAALRVPERQRIKRLLKQVEQWAVLEEELEAAIQKCKAGGTPHSSPALKKMLTETAFERMKVFRYRMLNVVSNQAFVRDIRTCFFMGTTLTQLCGQVAEYITGNELALVTSDEIQAILGVVQAAVYAWQYPKGIAKDALSKLATQWQIIAMTGTGNFIGTDGKVDPKKLDKAVTGPVMMRLSTFASLLQFDKLVYTQALFGWMIDRGTFDNDEAEKVKVRVKFKVTVKETGLREERILEEEVSCTYESLSEEFARLEKPDNREARKEFIKQVAAQRLLSTADMKKVDRILQLYDDNEINLANKTTASKLLGEGSTLPTGTQEILQGSLDFALPASLKIAESIRKANAKLDQELFVRAGKIEQRSELPSQAAQKLGQAFAWVLAGTGGFLFIKSFFALGVEVAILNGDLSEQAADSLAAGILAGKIGGNLLALASTVFSLGLNHAYHEYIATKNLQRQNAAGGPSIVNAPLPSLAGGAWRDFMAFIGVENAQVEEVTGYTTLVGTQIEKDDWPPKLKFVRRSTLTEAMREQMFAANLRSWCAYFDEDQGTLEGRTEADLEDAIARLRAKLRKLLDHEHASPTSAKDRGDVTIDLGASSQDGRIEDLEPPRVPPLDIRALGNSPSRPQSPREQKSDVLTPRTRRRKDKGDRLQKLHVMHSRYTGASKIRKQRAQVDAADIQDLRTEDDVMAPDEDDYTLAATRPIQASAPSRSTGALQWQESRGVHVARQGKVFYVSPDPTRHTNAIPAFSVPDDEGRGLLHIVDRKFPSLAVSNMLQLELGGNRNWETLTSEDEFALFFENHLSDRSQDQSMRIAAMPMEDLATFTQQMTLQKGPAWRPMTTAKVRYVPEAESPQDAIQPAGTPLPLLQRAHAFGVTYEAFDPHSGAVRSSVMLRYDELRDMYSVIDPGSSKPIETPWQEPTEALQWYMEKISSDHADVAKNMIFTVLYHVPAQEPDERLTSARVQLVLEDANAIAFDWLGQSSDVARAQQQMADVCHQLEAENSWRLLRRADEDADQFIGNRAHIAKLHAAHSILASMRMMPPLPQLSDAVLPLVED</sequence>
<evidence type="ECO:0000313" key="2">
    <source>
        <dbReference type="EMBL" id="MDR6536916.1"/>
    </source>
</evidence>
<reference evidence="2 3" key="1">
    <citation type="submission" date="2023-07" db="EMBL/GenBank/DDBJ databases">
        <title>Sorghum-associated microbial communities from plants grown in Nebraska, USA.</title>
        <authorList>
            <person name="Schachtman D."/>
        </authorList>
    </citation>
    <scope>NUCLEOTIDE SEQUENCE [LARGE SCALE GENOMIC DNA]</scope>
    <source>
        <strain evidence="2 3">DS1781</strain>
    </source>
</reference>
<protein>
    <submittedName>
        <fullName evidence="2">Uncharacterized protein</fullName>
    </submittedName>
</protein>